<dbReference type="SUPFAM" id="SSF48452">
    <property type="entry name" value="TPR-like"/>
    <property type="match status" value="1"/>
</dbReference>
<name>A0A4Q1HKG3_9BURK</name>
<dbReference type="InterPro" id="IPR005158">
    <property type="entry name" value="BTAD"/>
</dbReference>
<dbReference type="Pfam" id="PF13191">
    <property type="entry name" value="AAA_16"/>
    <property type="match status" value="1"/>
</dbReference>
<sequence>MSSLQTKPIVIQLLGGFSVRVEGVDRTGEIGYSKPKHLLSVLALAHERSWSRAALSELLWPHGNGDSRANLRQALCVLRRLLASAGQALVTTSGAVALDFRLVEVDAMVLLGMGEYGDLPLKDRLVFDRGELLEHLPPVAGTGLNAWRISWQSRLAQEISRCRQQYILSLTRRGAIDEALAGARKWVSLHPGDELAHRNLIRLLRDAGSREAALRAYEHCAAVMGEYYETEPSAETRALLQTGAAVRDVPAVAPDTEGRWASGPVAILALAVSQDDDGDRRNAGAVDRLQNAREHLLQLVSGRGGLVCAGADGSISITFGYPDTCESPADAAARLACDLRRYAPPRNAILGMGIHADLATLDGDSADGAIMLIGQRAIRLAYLAGVDETLVSDTAGAQLHDRYVITTEERYGLRVGVLDCTSEAPPVHRMFGRAAEFDILVRRWSEITASGRGRTLLLHGERGVGKTLLMTVFSEYARRAGGVVRMLECRQENSQRGLHPVYDYLVRHVLDAAGTATLALSEADKEVARLVESLGYRAGLDRHTSASIHEQVLRPASPRQRGQGADAAPSEGVLHAVTALLLQRERAGQPMLLVIDNLQWADRATRELTARLARLVEGAPVMLIAVARAPSMDLPTATAVHVEPLTSAAMVELVNARARGKRLAPKIRRHIVEGACGIPLRAEQMVRDFPLDGSEADLSASGTCDPAEGGAGLRSRAVPSLNLD</sequence>
<dbReference type="InterPro" id="IPR036388">
    <property type="entry name" value="WH-like_DNA-bd_sf"/>
</dbReference>
<dbReference type="OrthoDB" id="9758570at2"/>
<dbReference type="InterPro" id="IPR041664">
    <property type="entry name" value="AAA_16"/>
</dbReference>
<dbReference type="GO" id="GO:0003677">
    <property type="term" value="F:DNA binding"/>
    <property type="evidence" value="ECO:0007669"/>
    <property type="project" value="InterPro"/>
</dbReference>
<organism evidence="3 4">
    <name type="scientific">Achromobacter aloeverae</name>
    <dbReference type="NCBI Taxonomy" id="1750518"/>
    <lineage>
        <taxon>Bacteria</taxon>
        <taxon>Pseudomonadati</taxon>
        <taxon>Pseudomonadota</taxon>
        <taxon>Betaproteobacteria</taxon>
        <taxon>Burkholderiales</taxon>
        <taxon>Alcaligenaceae</taxon>
        <taxon>Achromobacter</taxon>
    </lineage>
</organism>
<dbReference type="InterPro" id="IPR011990">
    <property type="entry name" value="TPR-like_helical_dom_sf"/>
</dbReference>
<gene>
    <name evidence="3" type="ORF">C7R54_14290</name>
</gene>
<evidence type="ECO:0000259" key="2">
    <source>
        <dbReference type="SMART" id="SM01043"/>
    </source>
</evidence>
<dbReference type="Gene3D" id="1.10.10.10">
    <property type="entry name" value="Winged helix-like DNA-binding domain superfamily/Winged helix DNA-binding domain"/>
    <property type="match status" value="1"/>
</dbReference>
<dbReference type="SMART" id="SM01043">
    <property type="entry name" value="BTAD"/>
    <property type="match status" value="1"/>
</dbReference>
<dbReference type="GO" id="GO:0006355">
    <property type="term" value="P:regulation of DNA-templated transcription"/>
    <property type="evidence" value="ECO:0007669"/>
    <property type="project" value="InterPro"/>
</dbReference>
<dbReference type="Gene3D" id="1.25.40.10">
    <property type="entry name" value="Tetratricopeptide repeat domain"/>
    <property type="match status" value="1"/>
</dbReference>
<dbReference type="SUPFAM" id="SSF46894">
    <property type="entry name" value="C-terminal effector domain of the bipartite response regulators"/>
    <property type="match status" value="1"/>
</dbReference>
<dbReference type="PANTHER" id="PTHR35807">
    <property type="entry name" value="TRANSCRIPTIONAL REGULATOR REDD-RELATED"/>
    <property type="match status" value="1"/>
</dbReference>
<dbReference type="InterPro" id="IPR051677">
    <property type="entry name" value="AfsR-DnrI-RedD_regulator"/>
</dbReference>
<dbReference type="Pfam" id="PF03704">
    <property type="entry name" value="BTAD"/>
    <property type="match status" value="1"/>
</dbReference>
<dbReference type="Gene3D" id="3.40.50.300">
    <property type="entry name" value="P-loop containing nucleotide triphosphate hydrolases"/>
    <property type="match status" value="1"/>
</dbReference>
<feature type="domain" description="Bacterial transcriptional activator" evidence="2">
    <location>
        <begin position="105"/>
        <end position="244"/>
    </location>
</feature>
<keyword evidence="4" id="KW-1185">Reference proteome</keyword>
<evidence type="ECO:0000256" key="1">
    <source>
        <dbReference type="SAM" id="MobiDB-lite"/>
    </source>
</evidence>
<evidence type="ECO:0000313" key="4">
    <source>
        <dbReference type="Proteomes" id="UP000290849"/>
    </source>
</evidence>
<protein>
    <recommendedName>
        <fullName evidence="2">Bacterial transcriptional activator domain-containing protein</fullName>
    </recommendedName>
</protein>
<reference evidence="3 4" key="1">
    <citation type="journal article" date="2017" name="Int. J. Syst. Evol. Microbiol.">
        <title>Achromobacter aloeverae sp. nov., isolated from the root of Aloe vera (L.) Burm.f.</title>
        <authorList>
            <person name="Kuncharoen N."/>
            <person name="Muramatsu Y."/>
            <person name="Shibata C."/>
            <person name="Kamakura Y."/>
            <person name="Nakagawa Y."/>
            <person name="Tanasupawat S."/>
        </authorList>
    </citation>
    <scope>NUCLEOTIDE SEQUENCE [LARGE SCALE GENOMIC DNA]</scope>
    <source>
        <strain evidence="3 4">AVA-1</strain>
    </source>
</reference>
<accession>A0A4Q1HKG3</accession>
<dbReference type="Proteomes" id="UP000290849">
    <property type="component" value="Unassembled WGS sequence"/>
</dbReference>
<dbReference type="InterPro" id="IPR016032">
    <property type="entry name" value="Sig_transdc_resp-reg_C-effctor"/>
</dbReference>
<dbReference type="RefSeq" id="WP_129151129.1">
    <property type="nucleotide sequence ID" value="NZ_JBHSDO010000011.1"/>
</dbReference>
<evidence type="ECO:0000313" key="3">
    <source>
        <dbReference type="EMBL" id="RXN87765.1"/>
    </source>
</evidence>
<dbReference type="AlphaFoldDB" id="A0A4Q1HKG3"/>
<feature type="region of interest" description="Disordered" evidence="1">
    <location>
        <begin position="547"/>
        <end position="569"/>
    </location>
</feature>
<dbReference type="SUPFAM" id="SSF52540">
    <property type="entry name" value="P-loop containing nucleoside triphosphate hydrolases"/>
    <property type="match status" value="1"/>
</dbReference>
<comment type="caution">
    <text evidence="3">The sequence shown here is derived from an EMBL/GenBank/DDBJ whole genome shotgun (WGS) entry which is preliminary data.</text>
</comment>
<proteinExistence type="predicted"/>
<dbReference type="EMBL" id="PYAL01000004">
    <property type="protein sequence ID" value="RXN87765.1"/>
    <property type="molecule type" value="Genomic_DNA"/>
</dbReference>
<dbReference type="InterPro" id="IPR027417">
    <property type="entry name" value="P-loop_NTPase"/>
</dbReference>